<name>A0ABV2JRQ6_9GAMM</name>
<feature type="compositionally biased region" description="Polar residues" evidence="1">
    <location>
        <begin position="35"/>
        <end position="67"/>
    </location>
</feature>
<feature type="chain" id="PRO_5045099835" evidence="2">
    <location>
        <begin position="32"/>
        <end position="105"/>
    </location>
</feature>
<evidence type="ECO:0000313" key="3">
    <source>
        <dbReference type="EMBL" id="MET3651242.1"/>
    </source>
</evidence>
<dbReference type="Proteomes" id="UP001549184">
    <property type="component" value="Unassembled WGS sequence"/>
</dbReference>
<evidence type="ECO:0000256" key="2">
    <source>
        <dbReference type="SAM" id="SignalP"/>
    </source>
</evidence>
<keyword evidence="2" id="KW-0732">Signal</keyword>
<proteinExistence type="predicted"/>
<keyword evidence="4" id="KW-1185">Reference proteome</keyword>
<organism evidence="3 4">
    <name type="scientific">Dyella japonica</name>
    <dbReference type="NCBI Taxonomy" id="231455"/>
    <lineage>
        <taxon>Bacteria</taxon>
        <taxon>Pseudomonadati</taxon>
        <taxon>Pseudomonadota</taxon>
        <taxon>Gammaproteobacteria</taxon>
        <taxon>Lysobacterales</taxon>
        <taxon>Rhodanobacteraceae</taxon>
        <taxon>Dyella</taxon>
    </lineage>
</organism>
<gene>
    <name evidence="3" type="ORF">ABIC75_000944</name>
</gene>
<sequence length="105" mass="11294">MTTKRSSTQSRRLLASNLILALAFISSPLWAEENTAATSPANGAQRSHTLNTSRNEQANDVSSSRINGRSDWDVDYPSQLAPQPVQSSRVANAVAQLPVSAESQL</sequence>
<evidence type="ECO:0000256" key="1">
    <source>
        <dbReference type="SAM" id="MobiDB-lite"/>
    </source>
</evidence>
<dbReference type="EMBL" id="JBEPMU010000001">
    <property type="protein sequence ID" value="MET3651242.1"/>
    <property type="molecule type" value="Genomic_DNA"/>
</dbReference>
<reference evidence="3 4" key="1">
    <citation type="submission" date="2024-06" db="EMBL/GenBank/DDBJ databases">
        <title>Sorghum-associated microbial communities from plants grown in Nebraska, USA.</title>
        <authorList>
            <person name="Schachtman D."/>
        </authorList>
    </citation>
    <scope>NUCLEOTIDE SEQUENCE [LARGE SCALE GENOMIC DNA]</scope>
    <source>
        <strain evidence="3 4">1073</strain>
    </source>
</reference>
<dbReference type="RefSeq" id="WP_354012689.1">
    <property type="nucleotide sequence ID" value="NZ_JBEPMU010000001.1"/>
</dbReference>
<comment type="caution">
    <text evidence="3">The sequence shown here is derived from an EMBL/GenBank/DDBJ whole genome shotgun (WGS) entry which is preliminary data.</text>
</comment>
<accession>A0ABV2JRQ6</accession>
<feature type="region of interest" description="Disordered" evidence="1">
    <location>
        <begin position="35"/>
        <end position="88"/>
    </location>
</feature>
<feature type="signal peptide" evidence="2">
    <location>
        <begin position="1"/>
        <end position="31"/>
    </location>
</feature>
<evidence type="ECO:0000313" key="4">
    <source>
        <dbReference type="Proteomes" id="UP001549184"/>
    </source>
</evidence>
<protein>
    <submittedName>
        <fullName evidence="3">Uncharacterized protein</fullName>
    </submittedName>
</protein>